<dbReference type="PANTHER" id="PTHR10157">
    <property type="entry name" value="DOPAMINE BETA HYDROXYLASE RELATED"/>
    <property type="match status" value="1"/>
</dbReference>
<keyword evidence="3" id="KW-0325">Glycoprotein</keyword>
<dbReference type="InterPro" id="IPR008977">
    <property type="entry name" value="PHM/PNGase_F_dom_sf"/>
</dbReference>
<dbReference type="InterPro" id="IPR036939">
    <property type="entry name" value="Cu2_ascorb_mOase_N_sf"/>
</dbReference>
<evidence type="ECO:0000259" key="5">
    <source>
        <dbReference type="Pfam" id="PF03712"/>
    </source>
</evidence>
<evidence type="ECO:0000259" key="4">
    <source>
        <dbReference type="Pfam" id="PF01082"/>
    </source>
</evidence>
<evidence type="ECO:0000313" key="7">
    <source>
        <dbReference type="Proteomes" id="UP000663879"/>
    </source>
</evidence>
<proteinExistence type="inferred from homology"/>
<keyword evidence="2" id="KW-1015">Disulfide bond</keyword>
<dbReference type="InterPro" id="IPR000323">
    <property type="entry name" value="Cu2_ascorb_mOase_N"/>
</dbReference>
<dbReference type="GO" id="GO:0004500">
    <property type="term" value="F:dopamine beta-monooxygenase activity"/>
    <property type="evidence" value="ECO:0007669"/>
    <property type="project" value="InterPro"/>
</dbReference>
<sequence>MVKSINLCDEEDLKIDSGSPNIIFSYGENDPQPGRDITYHGTNRGTVKINLISSTDEIVSSPEPDTEIIDFDVKNVIFPKVDTTYFCKGFQIPKNLTQKRHVYKYEFILPKINYKNMHHALLYECRPGYLGESFQDGDCYTNEQKGRFCQAISIGWAVGGQTTFLYPKDTGYPIGGDTDYSYIVLELHYDNPEMALGYVDKVTLRYYMTKNLRKNELGILTVGSDSSPFGIAIPPYMEKQSIKTYCFNDCLNRKLSTQSITVVSSLPHTHLTGQAVSTKIIRNGKDIGYLFRNKYYDFNYQNTYLLNPFVQVTKDDELITECVYSTKDRTKFTYGGMKTTQEMCYQFLTYFPRRNDFKGCVSFPAFEDFGNLLLELNKTENFDISSFNTKDQSEFVQAFIKAAIALEKNPNTENIRKQFSKFYDNTRVRYICNEYDERIYNQTKLTNEYIEADPCKTQCILKLIQNHDQKYYPKMSTKMASSNLACKS</sequence>
<dbReference type="InterPro" id="IPR024548">
    <property type="entry name" value="Cu2_monoox_C"/>
</dbReference>
<dbReference type="AlphaFoldDB" id="A0A814JML1"/>
<protein>
    <recommendedName>
        <fullName evidence="8">DBH-like monooxygenase protein 1</fullName>
    </recommendedName>
</protein>
<evidence type="ECO:0000256" key="1">
    <source>
        <dbReference type="ARBA" id="ARBA00010676"/>
    </source>
</evidence>
<dbReference type="SUPFAM" id="SSF49742">
    <property type="entry name" value="PHM/PNGase F"/>
    <property type="match status" value="2"/>
</dbReference>
<keyword evidence="7" id="KW-1185">Reference proteome</keyword>
<evidence type="ECO:0000256" key="3">
    <source>
        <dbReference type="ARBA" id="ARBA00023180"/>
    </source>
</evidence>
<organism evidence="6 7">
    <name type="scientific">Brachionus calyciflorus</name>
    <dbReference type="NCBI Taxonomy" id="104777"/>
    <lineage>
        <taxon>Eukaryota</taxon>
        <taxon>Metazoa</taxon>
        <taxon>Spiralia</taxon>
        <taxon>Gnathifera</taxon>
        <taxon>Rotifera</taxon>
        <taxon>Eurotatoria</taxon>
        <taxon>Monogononta</taxon>
        <taxon>Pseudotrocha</taxon>
        <taxon>Ploima</taxon>
        <taxon>Brachionidae</taxon>
        <taxon>Brachionus</taxon>
    </lineage>
</organism>
<dbReference type="InterPro" id="IPR014784">
    <property type="entry name" value="Cu2_ascorb_mOase-like_C"/>
</dbReference>
<comment type="similarity">
    <text evidence="1">Belongs to the copper type II ascorbate-dependent monooxygenase family.</text>
</comment>
<evidence type="ECO:0008006" key="8">
    <source>
        <dbReference type="Google" id="ProtNLM"/>
    </source>
</evidence>
<accession>A0A814JML1</accession>
<evidence type="ECO:0000313" key="6">
    <source>
        <dbReference type="EMBL" id="CAF1040449.1"/>
    </source>
</evidence>
<feature type="domain" description="Copper type II ascorbate-dependent monooxygenase C-terminal" evidence="5">
    <location>
        <begin position="217"/>
        <end position="362"/>
    </location>
</feature>
<reference evidence="6" key="1">
    <citation type="submission" date="2021-02" db="EMBL/GenBank/DDBJ databases">
        <authorList>
            <person name="Nowell W R."/>
        </authorList>
    </citation>
    <scope>NUCLEOTIDE SEQUENCE</scope>
    <source>
        <strain evidence="6">Ploen Becks lab</strain>
    </source>
</reference>
<dbReference type="GO" id="GO:0005507">
    <property type="term" value="F:copper ion binding"/>
    <property type="evidence" value="ECO:0007669"/>
    <property type="project" value="InterPro"/>
</dbReference>
<name>A0A814JML1_9BILA</name>
<dbReference type="Pfam" id="PF01082">
    <property type="entry name" value="Cu2_monooxygen"/>
    <property type="match status" value="1"/>
</dbReference>
<feature type="domain" description="Copper type II ascorbate-dependent monooxygenase N-terminal" evidence="4">
    <location>
        <begin position="70"/>
        <end position="194"/>
    </location>
</feature>
<dbReference type="OrthoDB" id="19261at2759"/>
<dbReference type="Proteomes" id="UP000663879">
    <property type="component" value="Unassembled WGS sequence"/>
</dbReference>
<dbReference type="FunFam" id="2.60.120.230:FF:000001">
    <property type="entry name" value="Monooxygenase, DBH-like 1"/>
    <property type="match status" value="1"/>
</dbReference>
<dbReference type="PANTHER" id="PTHR10157:SF23">
    <property type="entry name" value="MOXD1 HOMOLOG 1"/>
    <property type="match status" value="1"/>
</dbReference>
<evidence type="ECO:0000256" key="2">
    <source>
        <dbReference type="ARBA" id="ARBA00023157"/>
    </source>
</evidence>
<dbReference type="EMBL" id="CAJNOC010005025">
    <property type="protein sequence ID" value="CAF1040449.1"/>
    <property type="molecule type" value="Genomic_DNA"/>
</dbReference>
<dbReference type="InterPro" id="IPR000945">
    <property type="entry name" value="DBH-like"/>
</dbReference>
<comment type="caution">
    <text evidence="6">The sequence shown here is derived from an EMBL/GenBank/DDBJ whole genome shotgun (WGS) entry which is preliminary data.</text>
</comment>
<dbReference type="Pfam" id="PF03712">
    <property type="entry name" value="Cu2_monoox_C"/>
    <property type="match status" value="1"/>
</dbReference>
<dbReference type="Gene3D" id="2.60.120.230">
    <property type="match status" value="1"/>
</dbReference>
<dbReference type="Gene3D" id="2.60.120.310">
    <property type="entry name" value="Copper type II, ascorbate-dependent monooxygenase, N-terminal domain"/>
    <property type="match status" value="1"/>
</dbReference>
<gene>
    <name evidence="6" type="ORF">OXX778_LOCUS18323</name>
</gene>